<dbReference type="GO" id="GO:0071972">
    <property type="term" value="F:peptidoglycan L,D-transpeptidase activity"/>
    <property type="evidence" value="ECO:0007669"/>
    <property type="project" value="TreeGrafter"/>
</dbReference>
<dbReference type="CDD" id="cd13431">
    <property type="entry name" value="LDT_IgD_like_1"/>
    <property type="match status" value="1"/>
</dbReference>
<evidence type="ECO:0000259" key="9">
    <source>
        <dbReference type="PROSITE" id="PS52029"/>
    </source>
</evidence>
<dbReference type="GO" id="GO:0018104">
    <property type="term" value="P:peptidoglycan-protein cross-linking"/>
    <property type="evidence" value="ECO:0007669"/>
    <property type="project" value="TreeGrafter"/>
</dbReference>
<feature type="compositionally biased region" description="Basic and acidic residues" evidence="8">
    <location>
        <begin position="264"/>
        <end position="278"/>
    </location>
</feature>
<reference evidence="10 11" key="1">
    <citation type="submission" date="2016-06" db="EMBL/GenBank/DDBJ databases">
        <authorList>
            <person name="Kjaerup R.B."/>
            <person name="Dalgaard T.S."/>
            <person name="Juul-Madsen H.R."/>
        </authorList>
    </citation>
    <scope>NUCLEOTIDE SEQUENCE [LARGE SCALE GENOMIC DNA]</scope>
    <source>
        <strain evidence="10 11">1245139.5</strain>
    </source>
</reference>
<keyword evidence="6 7" id="KW-0961">Cell wall biogenesis/degradation</keyword>
<dbReference type="EMBL" id="LZLQ01000134">
    <property type="protein sequence ID" value="OBK11878.1"/>
    <property type="molecule type" value="Genomic_DNA"/>
</dbReference>
<accession>A0A1A3MPK8</accession>
<feature type="region of interest" description="Disordered" evidence="8">
    <location>
        <begin position="263"/>
        <end position="287"/>
    </location>
</feature>
<keyword evidence="11" id="KW-1185">Reference proteome</keyword>
<evidence type="ECO:0000256" key="1">
    <source>
        <dbReference type="ARBA" id="ARBA00004752"/>
    </source>
</evidence>
<name>A0A1A3MPK8_MYCAS</name>
<dbReference type="SUPFAM" id="SSF141523">
    <property type="entry name" value="L,D-transpeptidase catalytic domain-like"/>
    <property type="match status" value="1"/>
</dbReference>
<dbReference type="Proteomes" id="UP000093629">
    <property type="component" value="Unassembled WGS sequence"/>
</dbReference>
<evidence type="ECO:0000256" key="5">
    <source>
        <dbReference type="ARBA" id="ARBA00023315"/>
    </source>
</evidence>
<dbReference type="Gene3D" id="2.60.40.3710">
    <property type="match status" value="1"/>
</dbReference>
<keyword evidence="2" id="KW-0808">Transferase</keyword>
<dbReference type="Pfam" id="PF03734">
    <property type="entry name" value="YkuD"/>
    <property type="match status" value="1"/>
</dbReference>
<gene>
    <name evidence="10" type="ORF">A5636_13025</name>
</gene>
<dbReference type="Pfam" id="PF17964">
    <property type="entry name" value="Big_10"/>
    <property type="match status" value="1"/>
</dbReference>
<feature type="active site" description="Nucleophile" evidence="7">
    <location>
        <position position="233"/>
    </location>
</feature>
<protein>
    <recommendedName>
        <fullName evidence="9">L,D-TPase catalytic domain-containing protein</fullName>
    </recommendedName>
</protein>
<dbReference type="GO" id="GO:0005576">
    <property type="term" value="C:extracellular region"/>
    <property type="evidence" value="ECO:0007669"/>
    <property type="project" value="TreeGrafter"/>
</dbReference>
<dbReference type="InterPro" id="IPR005490">
    <property type="entry name" value="LD_TPept_cat_dom"/>
</dbReference>
<dbReference type="GO" id="GO:0071555">
    <property type="term" value="P:cell wall organization"/>
    <property type="evidence" value="ECO:0007669"/>
    <property type="project" value="UniProtKB-UniRule"/>
</dbReference>
<dbReference type="UniPathway" id="UPA00219"/>
<feature type="domain" description="L,D-TPase catalytic" evidence="9">
    <location>
        <begin position="127"/>
        <end position="257"/>
    </location>
</feature>
<dbReference type="InterPro" id="IPR050979">
    <property type="entry name" value="LD-transpeptidase"/>
</dbReference>
<comment type="pathway">
    <text evidence="1 7">Cell wall biogenesis; peptidoglycan biosynthesis.</text>
</comment>
<organism evidence="10 11">
    <name type="scientific">Mycobacterium asiaticum</name>
    <dbReference type="NCBI Taxonomy" id="1790"/>
    <lineage>
        <taxon>Bacteria</taxon>
        <taxon>Bacillati</taxon>
        <taxon>Actinomycetota</taxon>
        <taxon>Actinomycetes</taxon>
        <taxon>Mycobacteriales</taxon>
        <taxon>Mycobacteriaceae</taxon>
        <taxon>Mycobacterium</taxon>
    </lineage>
</organism>
<dbReference type="CDD" id="cd16913">
    <property type="entry name" value="YkuD_like"/>
    <property type="match status" value="1"/>
</dbReference>
<dbReference type="AlphaFoldDB" id="A0A1A3MPK8"/>
<keyword evidence="4 7" id="KW-0573">Peptidoglycan synthesis</keyword>
<evidence type="ECO:0000256" key="7">
    <source>
        <dbReference type="PROSITE-ProRule" id="PRU01373"/>
    </source>
</evidence>
<feature type="active site" description="Proton donor/acceptor" evidence="7">
    <location>
        <position position="215"/>
    </location>
</feature>
<evidence type="ECO:0000313" key="11">
    <source>
        <dbReference type="Proteomes" id="UP000093629"/>
    </source>
</evidence>
<dbReference type="PANTHER" id="PTHR30582:SF2">
    <property type="entry name" value="L,D-TRANSPEPTIDASE YCIB-RELATED"/>
    <property type="match status" value="1"/>
</dbReference>
<keyword evidence="5" id="KW-0012">Acyltransferase</keyword>
<dbReference type="InterPro" id="IPR038063">
    <property type="entry name" value="Transpep_catalytic_dom"/>
</dbReference>
<dbReference type="GO" id="GO:0008360">
    <property type="term" value="P:regulation of cell shape"/>
    <property type="evidence" value="ECO:0007669"/>
    <property type="project" value="UniProtKB-UniRule"/>
</dbReference>
<evidence type="ECO:0000256" key="4">
    <source>
        <dbReference type="ARBA" id="ARBA00022984"/>
    </source>
</evidence>
<dbReference type="GO" id="GO:0016746">
    <property type="term" value="F:acyltransferase activity"/>
    <property type="evidence" value="ECO:0007669"/>
    <property type="project" value="UniProtKB-KW"/>
</dbReference>
<dbReference type="PROSITE" id="PS52029">
    <property type="entry name" value="LD_TPASE"/>
    <property type="match status" value="1"/>
</dbReference>
<keyword evidence="3 7" id="KW-0133">Cell shape</keyword>
<proteinExistence type="predicted"/>
<comment type="caution">
    <text evidence="10">The sequence shown here is derived from an EMBL/GenBank/DDBJ whole genome shotgun (WGS) entry which is preliminary data.</text>
</comment>
<dbReference type="Gene3D" id="2.40.440.10">
    <property type="entry name" value="L,D-transpeptidase catalytic domain-like"/>
    <property type="match status" value="1"/>
</dbReference>
<evidence type="ECO:0000313" key="10">
    <source>
        <dbReference type="EMBL" id="OBK11878.1"/>
    </source>
</evidence>
<dbReference type="PANTHER" id="PTHR30582">
    <property type="entry name" value="L,D-TRANSPEPTIDASE"/>
    <property type="match status" value="1"/>
</dbReference>
<evidence type="ECO:0000256" key="8">
    <source>
        <dbReference type="SAM" id="MobiDB-lite"/>
    </source>
</evidence>
<dbReference type="InterPro" id="IPR041280">
    <property type="entry name" value="Big_10"/>
</dbReference>
<sequence length="287" mass="30527">MVLGIAATVLAGPTGVRMTNASRGYFDIASIAPLRGAAVGVAHPVVVTFHNPVVNRQAVERAIAVKSVPAMTGRFEWIDDNVVQWVPDRYWPAHTTIALSVGAVRTEFKTGPKVVGVANIANHTFTVSIDGADPESSPALPAPHHRSHFGETGVLPASMGRPEFATPVGNYTVLAKDRSVTMDSSSVGIPVDDPDGYRLEVDYAVRITNHGLYVHSAPWAVSSMGVDNVSHGCISLTPTDAEWYFDTVHIGDPVIVEEGVPTIRSDKVADPAEKEADPAKPTVRPPS</sequence>
<evidence type="ECO:0000256" key="2">
    <source>
        <dbReference type="ARBA" id="ARBA00022679"/>
    </source>
</evidence>
<evidence type="ECO:0000256" key="3">
    <source>
        <dbReference type="ARBA" id="ARBA00022960"/>
    </source>
</evidence>
<evidence type="ECO:0000256" key="6">
    <source>
        <dbReference type="ARBA" id="ARBA00023316"/>
    </source>
</evidence>